<evidence type="ECO:0000313" key="4">
    <source>
        <dbReference type="Proteomes" id="UP000293296"/>
    </source>
</evidence>
<dbReference type="NCBIfam" id="NF033547">
    <property type="entry name" value="transpos_IS1595"/>
    <property type="match status" value="1"/>
</dbReference>
<accession>A0A4P6HMZ1</accession>
<dbReference type="InterPro" id="IPR024442">
    <property type="entry name" value="Transposase_Zn_ribbon"/>
</dbReference>
<name>A0A4P6HMZ1_9BACT</name>
<dbReference type="EMBL" id="CP026538">
    <property type="protein sequence ID" value="QAZ68603.1"/>
    <property type="molecule type" value="Genomic_DNA"/>
</dbReference>
<evidence type="ECO:0000313" key="3">
    <source>
        <dbReference type="EMBL" id="QAZ68603.1"/>
    </source>
</evidence>
<evidence type="ECO:0000259" key="1">
    <source>
        <dbReference type="SMART" id="SM01126"/>
    </source>
</evidence>
<protein>
    <submittedName>
        <fullName evidence="3">IS1595 family transposase</fullName>
    </submittedName>
</protein>
<dbReference type="Pfam" id="PF12762">
    <property type="entry name" value="DDE_Tnp_IS1595"/>
    <property type="match status" value="1"/>
</dbReference>
<dbReference type="AlphaFoldDB" id="A0A4P6HMZ1"/>
<dbReference type="KEGG" id="dcb:C3Y92_00460"/>
<dbReference type="KEGG" id="dcb:C3Y92_15740"/>
<dbReference type="InterPro" id="IPR024445">
    <property type="entry name" value="Tnp_ISXO2-like"/>
</dbReference>
<reference evidence="3 4" key="1">
    <citation type="submission" date="2018-02" db="EMBL/GenBank/DDBJ databases">
        <title>Genome sequence of Desulfovibrio carbinolicus DSM 3852.</title>
        <authorList>
            <person name="Wilbanks E."/>
            <person name="Skennerton C.T."/>
            <person name="Orphan V.J."/>
        </authorList>
    </citation>
    <scope>NUCLEOTIDE SEQUENCE [LARGE SCALE GENOMIC DNA]</scope>
    <source>
        <strain evidence="3 4">DSM 3852</strain>
    </source>
</reference>
<dbReference type="Proteomes" id="UP000293296">
    <property type="component" value="Chromosome"/>
</dbReference>
<organism evidence="3 4">
    <name type="scientific">Solidesulfovibrio carbinolicus</name>
    <dbReference type="NCBI Taxonomy" id="296842"/>
    <lineage>
        <taxon>Bacteria</taxon>
        <taxon>Pseudomonadati</taxon>
        <taxon>Thermodesulfobacteriota</taxon>
        <taxon>Desulfovibrionia</taxon>
        <taxon>Desulfovibrionales</taxon>
        <taxon>Desulfovibrionaceae</taxon>
        <taxon>Solidesulfovibrio</taxon>
    </lineage>
</organism>
<dbReference type="Pfam" id="PF12760">
    <property type="entry name" value="Zn_ribbon_IS1595"/>
    <property type="match status" value="1"/>
</dbReference>
<evidence type="ECO:0000313" key="2">
    <source>
        <dbReference type="EMBL" id="QAZ65791.1"/>
    </source>
</evidence>
<feature type="domain" description="ISXO2-like transposase" evidence="1">
    <location>
        <begin position="131"/>
        <end position="277"/>
    </location>
</feature>
<keyword evidence="4" id="KW-1185">Reference proteome</keyword>
<dbReference type="OrthoDB" id="5401638at2"/>
<sequence>MPKPYSQMDLISFQKQFSTEEACRERLFTLRWPEGFRCPKCGCQESYRIENRTLFQCVECRHQTSLTAGTIMHRTRTPLVKWFWAIFLVSTDKRGLSALALSRKIDIGLKCAWTMLHKIRKAMETRDAGYQLAGLIQVDDAFFKGGVSKGGDKRGRGTDKVPVIVMAAVKDEAITFAKMEVVEDVESDSIKSVLGVHVAPGQTVRSDGFPAYNVVKDIGLTHDKQIVYPKHGAPRYDVLKWVNILVSNAKAFILGTYHGVQKKHLQRYLDEFCYRFNRRFWPGQAFDRLLLACSRSGPITYAELRG</sequence>
<proteinExistence type="predicted"/>
<gene>
    <name evidence="2" type="ORF">C3Y92_00460</name>
    <name evidence="3" type="ORF">C3Y92_15740</name>
</gene>
<dbReference type="RefSeq" id="WP_129348462.1">
    <property type="nucleotide sequence ID" value="NZ_CP026538.1"/>
</dbReference>
<dbReference type="SMART" id="SM01126">
    <property type="entry name" value="DDE_Tnp_IS1595"/>
    <property type="match status" value="1"/>
</dbReference>
<dbReference type="EMBL" id="CP026538">
    <property type="protein sequence ID" value="QAZ65791.1"/>
    <property type="molecule type" value="Genomic_DNA"/>
</dbReference>